<name>A0ACC0XXR7_9ROSI</name>
<protein>
    <submittedName>
        <fullName evidence="1">Uncharacterized protein</fullName>
    </submittedName>
</protein>
<comment type="caution">
    <text evidence="1">The sequence shown here is derived from an EMBL/GenBank/DDBJ whole genome shotgun (WGS) entry which is preliminary data.</text>
</comment>
<proteinExistence type="predicted"/>
<reference evidence="2" key="1">
    <citation type="journal article" date="2023" name="G3 (Bethesda)">
        <title>Genome assembly and association tests identify interacting loci associated with vigor, precocity, and sex in interspecific pistachio rootstocks.</title>
        <authorList>
            <person name="Palmer W."/>
            <person name="Jacygrad E."/>
            <person name="Sagayaradj S."/>
            <person name="Cavanaugh K."/>
            <person name="Han R."/>
            <person name="Bertier L."/>
            <person name="Beede B."/>
            <person name="Kafkas S."/>
            <person name="Golino D."/>
            <person name="Preece J."/>
            <person name="Michelmore R."/>
        </authorList>
    </citation>
    <scope>NUCLEOTIDE SEQUENCE [LARGE SCALE GENOMIC DNA]</scope>
</reference>
<accession>A0ACC0XXR7</accession>
<keyword evidence="2" id="KW-1185">Reference proteome</keyword>
<sequence length="81" mass="8947">MSILLNHPVVLKKASAELDNLFGHDHLAEEPDLAKLYYLQSIINETLRLFPAAPLLVPHESSDFCTIGGYDVPTTINNVVC</sequence>
<evidence type="ECO:0000313" key="1">
    <source>
        <dbReference type="EMBL" id="KAJ0025363.1"/>
    </source>
</evidence>
<organism evidence="1 2">
    <name type="scientific">Pistacia integerrima</name>
    <dbReference type="NCBI Taxonomy" id="434235"/>
    <lineage>
        <taxon>Eukaryota</taxon>
        <taxon>Viridiplantae</taxon>
        <taxon>Streptophyta</taxon>
        <taxon>Embryophyta</taxon>
        <taxon>Tracheophyta</taxon>
        <taxon>Spermatophyta</taxon>
        <taxon>Magnoliopsida</taxon>
        <taxon>eudicotyledons</taxon>
        <taxon>Gunneridae</taxon>
        <taxon>Pentapetalae</taxon>
        <taxon>rosids</taxon>
        <taxon>malvids</taxon>
        <taxon>Sapindales</taxon>
        <taxon>Anacardiaceae</taxon>
        <taxon>Pistacia</taxon>
    </lineage>
</organism>
<dbReference type="Proteomes" id="UP001163603">
    <property type="component" value="Chromosome 10"/>
</dbReference>
<gene>
    <name evidence="1" type="ORF">Pint_07007</name>
</gene>
<evidence type="ECO:0000313" key="2">
    <source>
        <dbReference type="Proteomes" id="UP001163603"/>
    </source>
</evidence>
<dbReference type="EMBL" id="CM047745">
    <property type="protein sequence ID" value="KAJ0025363.1"/>
    <property type="molecule type" value="Genomic_DNA"/>
</dbReference>